<name>A0AAV5AFZ9_9AGAM</name>
<comment type="subcellular location">
    <subcellularLocation>
        <location evidence="1">Cytoplasm</location>
        <location evidence="1">Cytosol</location>
    </subcellularLocation>
</comment>
<dbReference type="GO" id="GO:0005851">
    <property type="term" value="C:eukaryotic translation initiation factor 2B complex"/>
    <property type="evidence" value="ECO:0007669"/>
    <property type="project" value="TreeGrafter"/>
</dbReference>
<feature type="domain" description="W2" evidence="8">
    <location>
        <begin position="548"/>
        <end position="725"/>
    </location>
</feature>
<evidence type="ECO:0000313" key="9">
    <source>
        <dbReference type="EMBL" id="GJJ12053.1"/>
    </source>
</evidence>
<dbReference type="SUPFAM" id="SSF48371">
    <property type="entry name" value="ARM repeat"/>
    <property type="match status" value="1"/>
</dbReference>
<dbReference type="EMBL" id="BPWL01000007">
    <property type="protein sequence ID" value="GJJ12053.1"/>
    <property type="molecule type" value="Genomic_DNA"/>
</dbReference>
<dbReference type="Pfam" id="PF00483">
    <property type="entry name" value="NTP_transferase"/>
    <property type="match status" value="1"/>
</dbReference>
<comment type="similarity">
    <text evidence="2">Belongs to the eIF-2B gamma/epsilon subunits family.</text>
</comment>
<gene>
    <name evidence="9" type="ORF">Clacol_006294</name>
</gene>
<feature type="region of interest" description="Disordered" evidence="7">
    <location>
        <begin position="499"/>
        <end position="539"/>
    </location>
</feature>
<evidence type="ECO:0000259" key="8">
    <source>
        <dbReference type="PROSITE" id="PS51363"/>
    </source>
</evidence>
<organism evidence="9 10">
    <name type="scientific">Clathrus columnatus</name>
    <dbReference type="NCBI Taxonomy" id="1419009"/>
    <lineage>
        <taxon>Eukaryota</taxon>
        <taxon>Fungi</taxon>
        <taxon>Dikarya</taxon>
        <taxon>Basidiomycota</taxon>
        <taxon>Agaricomycotina</taxon>
        <taxon>Agaricomycetes</taxon>
        <taxon>Phallomycetidae</taxon>
        <taxon>Phallales</taxon>
        <taxon>Clathraceae</taxon>
        <taxon>Clathrus</taxon>
    </lineage>
</organism>
<keyword evidence="3" id="KW-0963">Cytoplasm</keyword>
<comment type="subunit">
    <text evidence="6">Component of the translation initiation factor 2B (eIF2B) complex which is a heterodecamer of two sets of five different subunits: alpha, beta, gamma, delta and epsilon. Subunits alpha, beta and delta comprise a regulatory subcomplex and subunits epsilon and gamma comprise a catalytic subcomplex. Within the complex, the hexameric regulatory complex resides at the center, with the two heterodimeric catalytic subcomplexes bound on opposite sides.</text>
</comment>
<dbReference type="InterPro" id="IPR056764">
    <property type="entry name" value="LbH_EIF2B3/5"/>
</dbReference>
<feature type="region of interest" description="Disordered" evidence="7">
    <location>
        <begin position="432"/>
        <end position="455"/>
    </location>
</feature>
<dbReference type="GO" id="GO:0005085">
    <property type="term" value="F:guanyl-nucleotide exchange factor activity"/>
    <property type="evidence" value="ECO:0007669"/>
    <property type="project" value="InterPro"/>
</dbReference>
<evidence type="ECO:0000256" key="1">
    <source>
        <dbReference type="ARBA" id="ARBA00004514"/>
    </source>
</evidence>
<dbReference type="CDD" id="cd04197">
    <property type="entry name" value="eIF-2B_epsilon_N"/>
    <property type="match status" value="1"/>
</dbReference>
<dbReference type="GO" id="GO:0005829">
    <property type="term" value="C:cytosol"/>
    <property type="evidence" value="ECO:0007669"/>
    <property type="project" value="UniProtKB-SubCell"/>
</dbReference>
<evidence type="ECO:0000313" key="10">
    <source>
        <dbReference type="Proteomes" id="UP001050691"/>
    </source>
</evidence>
<evidence type="ECO:0000256" key="6">
    <source>
        <dbReference type="ARBA" id="ARBA00046432"/>
    </source>
</evidence>
<dbReference type="PROSITE" id="PS51363">
    <property type="entry name" value="W2"/>
    <property type="match status" value="1"/>
</dbReference>
<sequence length="727" mass="79791">MPPKNSIIKDNLPSEDEHEPLQAVILADTYNERLKPLTVEKPRVGALCLLPICNTTLLDWTIESLSLAGVQEIFVVCTAHADLIKETLAASKWSQPSSGLKITPIVTATTCWAPGDALRDVYTHGVITSDFILVFGDLVSNVRLDEIVKIHKARRKVDRDAIMTIVVKEAGTEQRSKPLGDGGIFVLDADTNECLYYEAVPGLPLKKNIHIPREIFDKHPNVQVRNDLIDCGIDICSVEVPSLFQDNFDYLDIRRHFVHGILTSDLLDKSIHCHVVENGYAARVKDSKSYAIISNDILTRWTYPLVPDENNPSGQAYEHRRGNVYLPPNNSSVQLSRSCKIGNNTLLGYNTKISDNAQIIHSTLGNNCSVSANAVIQDSYLWDDVIVEDGCVIEQCIIGKGAKILRGSALSRGCLIGDGVILGPNAKLDEFTRVSTSPPVDGEDEGSPKYLGPKSNGIVWPSLGFTSQEQDESDEENETVDELEAAVNIRLLRIGDETHLSDLQRHEPDSSSSSEEDSDAGSSIDDNASTRSSTTSAVEPTLGSKLDAIAVAEFTSEVSASLERAWTEGHTVENAAVELKTLRMASNVPLRRVREAIVRFLVMKIESGNGKNGGEVREQIRKVVGRWGGLIDAIGGVDAVETIEVLQELCAREPQHLSLFGSLLAALYQEDIVEENDVRTWHSKPESRGKTAADVNVAVKMDRCWSIGSRMIEQFDAQDSDDEDSDE</sequence>
<dbReference type="InterPro" id="IPR051956">
    <property type="entry name" value="eIF2B_epsilon"/>
</dbReference>
<dbReference type="SUPFAM" id="SSF53448">
    <property type="entry name" value="Nucleotide-diphospho-sugar transferases"/>
    <property type="match status" value="1"/>
</dbReference>
<dbReference type="Gene3D" id="2.160.10.10">
    <property type="entry name" value="Hexapeptide repeat proteins"/>
    <property type="match status" value="1"/>
</dbReference>
<accession>A0AAV5AFZ9</accession>
<evidence type="ECO:0000256" key="4">
    <source>
        <dbReference type="ARBA" id="ARBA00044144"/>
    </source>
</evidence>
<dbReference type="InterPro" id="IPR005835">
    <property type="entry name" value="NTP_transferase_dom"/>
</dbReference>
<feature type="compositionally biased region" description="Basic and acidic residues" evidence="7">
    <location>
        <begin position="499"/>
        <end position="509"/>
    </location>
</feature>
<keyword evidence="10" id="KW-1185">Reference proteome</keyword>
<reference evidence="9" key="1">
    <citation type="submission" date="2021-10" db="EMBL/GenBank/DDBJ databases">
        <title>De novo Genome Assembly of Clathrus columnatus (Basidiomycota, Fungi) Using Illumina and Nanopore Sequence Data.</title>
        <authorList>
            <person name="Ogiso-Tanaka E."/>
            <person name="Itagaki H."/>
            <person name="Hosoya T."/>
            <person name="Hosaka K."/>
        </authorList>
    </citation>
    <scope>NUCLEOTIDE SEQUENCE</scope>
    <source>
        <strain evidence="9">MO-923</strain>
    </source>
</reference>
<protein>
    <recommendedName>
        <fullName evidence="4">Translation initiation factor eIF2B subunit epsilon</fullName>
    </recommendedName>
    <alternativeName>
        <fullName evidence="5">eIF2B GDP-GTP exchange factor subunit epsilon</fullName>
    </alternativeName>
</protein>
<dbReference type="Pfam" id="PF25084">
    <property type="entry name" value="LbH_EIF2B"/>
    <property type="match status" value="1"/>
</dbReference>
<dbReference type="Proteomes" id="UP001050691">
    <property type="component" value="Unassembled WGS sequence"/>
</dbReference>
<dbReference type="Pfam" id="PF02020">
    <property type="entry name" value="W2"/>
    <property type="match status" value="1"/>
</dbReference>
<dbReference type="PANTHER" id="PTHR45887">
    <property type="entry name" value="TRANSLATION INITIATION FACTOR EIF-2B SUBUNIT EPSILON"/>
    <property type="match status" value="1"/>
</dbReference>
<evidence type="ECO:0000256" key="2">
    <source>
        <dbReference type="ARBA" id="ARBA00007878"/>
    </source>
</evidence>
<proteinExistence type="inferred from homology"/>
<dbReference type="InterPro" id="IPR044123">
    <property type="entry name" value="W2_eIF2B_epsilon"/>
</dbReference>
<dbReference type="InterPro" id="IPR029044">
    <property type="entry name" value="Nucleotide-diphossugar_trans"/>
</dbReference>
<dbReference type="InterPro" id="IPR003307">
    <property type="entry name" value="W2_domain"/>
</dbReference>
<dbReference type="Gene3D" id="1.25.40.180">
    <property type="match status" value="1"/>
</dbReference>
<dbReference type="GO" id="GO:0031369">
    <property type="term" value="F:translation initiation factor binding"/>
    <property type="evidence" value="ECO:0007669"/>
    <property type="project" value="InterPro"/>
</dbReference>
<dbReference type="InterPro" id="IPR035543">
    <property type="entry name" value="eIF-2B_epsilon_N"/>
</dbReference>
<dbReference type="GO" id="GO:0003743">
    <property type="term" value="F:translation initiation factor activity"/>
    <property type="evidence" value="ECO:0007669"/>
    <property type="project" value="TreeGrafter"/>
</dbReference>
<evidence type="ECO:0000256" key="3">
    <source>
        <dbReference type="ARBA" id="ARBA00022490"/>
    </source>
</evidence>
<dbReference type="CDD" id="cd11558">
    <property type="entry name" value="W2_eIF2B_epsilon"/>
    <property type="match status" value="1"/>
</dbReference>
<feature type="compositionally biased region" description="Polar residues" evidence="7">
    <location>
        <begin position="527"/>
        <end position="538"/>
    </location>
</feature>
<dbReference type="PANTHER" id="PTHR45887:SF1">
    <property type="entry name" value="TRANSLATION INITIATION FACTOR EIF-2B SUBUNIT EPSILON"/>
    <property type="match status" value="1"/>
</dbReference>
<evidence type="ECO:0000256" key="5">
    <source>
        <dbReference type="ARBA" id="ARBA00044345"/>
    </source>
</evidence>
<comment type="caution">
    <text evidence="9">The sequence shown here is derived from an EMBL/GenBank/DDBJ whole genome shotgun (WGS) entry which is preliminary data.</text>
</comment>
<dbReference type="AlphaFoldDB" id="A0AAV5AFZ9"/>
<evidence type="ECO:0000256" key="7">
    <source>
        <dbReference type="SAM" id="MobiDB-lite"/>
    </source>
</evidence>
<dbReference type="InterPro" id="IPR016024">
    <property type="entry name" value="ARM-type_fold"/>
</dbReference>
<dbReference type="Gene3D" id="3.90.550.10">
    <property type="entry name" value="Spore Coat Polysaccharide Biosynthesis Protein SpsA, Chain A"/>
    <property type="match status" value="1"/>
</dbReference>
<dbReference type="FunFam" id="3.90.550.10:FF:000066">
    <property type="entry name" value="Translation initiation factor eIF-2B subunit epsilon"/>
    <property type="match status" value="1"/>
</dbReference>